<feature type="transmembrane region" description="Helical" evidence="2">
    <location>
        <begin position="385"/>
        <end position="405"/>
    </location>
</feature>
<dbReference type="NCBIfam" id="NF037959">
    <property type="entry name" value="MFS_SpdSyn"/>
    <property type="match status" value="1"/>
</dbReference>
<sequence length="669" mass="75309">MQRILSTLIIFVSAFLLFQIQPILSKELLPMFGGGASVWSSSMLFYQTMLLVGYLYAHLLSRYPLKQQLLIHMLLVVLSSMITFNKLELGSFVILTPAWSVIANLFSQIGLVFMLLSATSVLMQRWYIESSDMAVPYHWYSFSNLGSLLALMSYPFIFEVLFSLDQQKNYWSIGLFAHCFLLLTLVAVLFKNSHTNQKPVTPPKTIRWVKPNYLWIVLSATSSIMLIATTQMISTNIPPMPLVWTLPLAIYLLTFAYTFASAKNYCRTHWLYLLLFAAFAGLIMFFLGSQFNALAQLLMYNFILLIVCMVCHGELRKLAPTESLLTTFYLYIALGGAIGSLLSTLLAPLLFAQITEYIVALAAVLSLASYIQFTQCKQPSALLKINLLTAVAIWGGCYVYLFLSFNQYNLASERNFYGYVTVKDINTATLAERRLIDGTTIHGSEPLNPQDELTNSYYHQHTGVAKSLAILKQQGNLNIGIVGLGAGVLAKFGDKRDKIRFYELNPAVYTMATTYFSYLKNSRAQIDITLGDGRMALSEELKNNAPLMNALIIDAFSSDVIPAHLLTEEAFSLYWQRIKSSGVLIIHISNNHVDLMPVLQAHSKRFDKSLIKFKYTGTQLGSEWVVMTNNQAFLDAIPIADLTAIKPYSNTRLTQWTDQKHSLIPLLKL</sequence>
<keyword evidence="2" id="KW-1133">Transmembrane helix</keyword>
<feature type="transmembrane region" description="Helical" evidence="2">
    <location>
        <begin position="357"/>
        <end position="373"/>
    </location>
</feature>
<keyword evidence="1" id="KW-0620">Polyamine biosynthesis</keyword>
<feature type="transmembrane region" description="Helical" evidence="2">
    <location>
        <begin position="69"/>
        <end position="87"/>
    </location>
</feature>
<dbReference type="RefSeq" id="WP_304185265.1">
    <property type="nucleotide sequence ID" value="NZ_DRGM01000205.1"/>
</dbReference>
<organism evidence="3">
    <name type="scientific">Pseudoalteromonas prydzensis</name>
    <dbReference type="NCBI Taxonomy" id="182141"/>
    <lineage>
        <taxon>Bacteria</taxon>
        <taxon>Pseudomonadati</taxon>
        <taxon>Pseudomonadota</taxon>
        <taxon>Gammaproteobacteria</taxon>
        <taxon>Alteromonadales</taxon>
        <taxon>Pseudoalteromonadaceae</taxon>
        <taxon>Pseudoalteromonas</taxon>
    </lineage>
</organism>
<dbReference type="Proteomes" id="UP000886188">
    <property type="component" value="Unassembled WGS sequence"/>
</dbReference>
<feature type="transmembrane region" description="Helical" evidence="2">
    <location>
        <begin position="35"/>
        <end position="57"/>
    </location>
</feature>
<dbReference type="PANTHER" id="PTHR43317">
    <property type="entry name" value="THERMOSPERMINE SYNTHASE ACAULIS5"/>
    <property type="match status" value="1"/>
</dbReference>
<evidence type="ECO:0000256" key="1">
    <source>
        <dbReference type="ARBA" id="ARBA00023115"/>
    </source>
</evidence>
<accession>A0A7V1D2U2</accession>
<evidence type="ECO:0000256" key="2">
    <source>
        <dbReference type="SAM" id="Phobius"/>
    </source>
</evidence>
<dbReference type="PANTHER" id="PTHR43317:SF1">
    <property type="entry name" value="THERMOSPERMINE SYNTHASE ACAULIS5"/>
    <property type="match status" value="1"/>
</dbReference>
<feature type="transmembrane region" description="Helical" evidence="2">
    <location>
        <begin position="327"/>
        <end position="351"/>
    </location>
</feature>
<dbReference type="GO" id="GO:0006596">
    <property type="term" value="P:polyamine biosynthetic process"/>
    <property type="evidence" value="ECO:0007669"/>
    <property type="project" value="UniProtKB-KW"/>
</dbReference>
<dbReference type="SUPFAM" id="SSF53335">
    <property type="entry name" value="S-adenosyl-L-methionine-dependent methyltransferases"/>
    <property type="match status" value="1"/>
</dbReference>
<gene>
    <name evidence="3" type="ORF">ENH88_20885</name>
</gene>
<keyword evidence="2" id="KW-0472">Membrane</keyword>
<name>A0A7V1D2U2_9GAMM</name>
<comment type="caution">
    <text evidence="3">The sequence shown here is derived from an EMBL/GenBank/DDBJ whole genome shotgun (WGS) entry which is preliminary data.</text>
</comment>
<feature type="transmembrane region" description="Helical" evidence="2">
    <location>
        <begin position="137"/>
        <end position="158"/>
    </location>
</feature>
<dbReference type="Gene3D" id="3.40.50.150">
    <property type="entry name" value="Vaccinia Virus protein VP39"/>
    <property type="match status" value="1"/>
</dbReference>
<dbReference type="AlphaFoldDB" id="A0A7V1D2U2"/>
<feature type="transmembrane region" description="Helical" evidence="2">
    <location>
        <begin position="93"/>
        <end position="116"/>
    </location>
</feature>
<feature type="transmembrane region" description="Helical" evidence="2">
    <location>
        <begin position="272"/>
        <end position="291"/>
    </location>
</feature>
<keyword evidence="2" id="KW-0812">Transmembrane</keyword>
<feature type="transmembrane region" description="Helical" evidence="2">
    <location>
        <begin position="170"/>
        <end position="190"/>
    </location>
</feature>
<reference evidence="3" key="1">
    <citation type="journal article" date="2020" name="mSystems">
        <title>Genome- and Community-Level Interaction Insights into Carbon Utilization and Element Cycling Functions of Hydrothermarchaeota in Hydrothermal Sediment.</title>
        <authorList>
            <person name="Zhou Z."/>
            <person name="Liu Y."/>
            <person name="Xu W."/>
            <person name="Pan J."/>
            <person name="Luo Z.H."/>
            <person name="Li M."/>
        </authorList>
    </citation>
    <scope>NUCLEOTIDE SEQUENCE [LARGE SCALE GENOMIC DNA]</scope>
    <source>
        <strain evidence="3">HyVt-346</strain>
    </source>
</reference>
<protein>
    <submittedName>
        <fullName evidence="3">Integral membrane-like protein</fullName>
    </submittedName>
</protein>
<evidence type="ECO:0000313" key="3">
    <source>
        <dbReference type="EMBL" id="HEA18857.1"/>
    </source>
</evidence>
<feature type="transmembrane region" description="Helical" evidence="2">
    <location>
        <begin position="242"/>
        <end position="260"/>
    </location>
</feature>
<feature type="transmembrane region" description="Helical" evidence="2">
    <location>
        <begin position="211"/>
        <end position="230"/>
    </location>
</feature>
<proteinExistence type="predicted"/>
<feature type="transmembrane region" description="Helical" evidence="2">
    <location>
        <begin position="297"/>
        <end position="315"/>
    </location>
</feature>
<dbReference type="EMBL" id="DRGM01000205">
    <property type="protein sequence ID" value="HEA18857.1"/>
    <property type="molecule type" value="Genomic_DNA"/>
</dbReference>
<dbReference type="InterPro" id="IPR029063">
    <property type="entry name" value="SAM-dependent_MTases_sf"/>
</dbReference>